<dbReference type="Proteomes" id="UP000886042">
    <property type="component" value="Unassembled WGS sequence"/>
</dbReference>
<dbReference type="Pfam" id="PF13365">
    <property type="entry name" value="Trypsin_2"/>
    <property type="match status" value="1"/>
</dbReference>
<dbReference type="InterPro" id="IPR001940">
    <property type="entry name" value="Peptidase_S1C"/>
</dbReference>
<dbReference type="InterPro" id="IPR001478">
    <property type="entry name" value="PDZ"/>
</dbReference>
<organism evidence="4">
    <name type="scientific">Hellea balneolensis</name>
    <dbReference type="NCBI Taxonomy" id="287478"/>
    <lineage>
        <taxon>Bacteria</taxon>
        <taxon>Pseudomonadati</taxon>
        <taxon>Pseudomonadota</taxon>
        <taxon>Alphaproteobacteria</taxon>
        <taxon>Maricaulales</taxon>
        <taxon>Robiginitomaculaceae</taxon>
        <taxon>Hellea</taxon>
    </lineage>
</organism>
<keyword evidence="1" id="KW-0645">Protease</keyword>
<dbReference type="GO" id="GO:0004252">
    <property type="term" value="F:serine-type endopeptidase activity"/>
    <property type="evidence" value="ECO:0007669"/>
    <property type="project" value="InterPro"/>
</dbReference>
<proteinExistence type="predicted"/>
<dbReference type="GO" id="GO:0006508">
    <property type="term" value="P:proteolysis"/>
    <property type="evidence" value="ECO:0007669"/>
    <property type="project" value="UniProtKB-KW"/>
</dbReference>
<dbReference type="PROSITE" id="PS50106">
    <property type="entry name" value="PDZ"/>
    <property type="match status" value="1"/>
</dbReference>
<evidence type="ECO:0000256" key="1">
    <source>
        <dbReference type="ARBA" id="ARBA00022670"/>
    </source>
</evidence>
<evidence type="ECO:0000259" key="3">
    <source>
        <dbReference type="PROSITE" id="PS50106"/>
    </source>
</evidence>
<dbReference type="SMART" id="SM00228">
    <property type="entry name" value="PDZ"/>
    <property type="match status" value="2"/>
</dbReference>
<dbReference type="InterPro" id="IPR036034">
    <property type="entry name" value="PDZ_sf"/>
</dbReference>
<keyword evidence="2" id="KW-0378">Hydrolase</keyword>
<comment type="caution">
    <text evidence="4">The sequence shown here is derived from an EMBL/GenBank/DDBJ whole genome shotgun (WGS) entry which is preliminary data.</text>
</comment>
<dbReference type="Gene3D" id="2.30.42.10">
    <property type="match status" value="2"/>
</dbReference>
<dbReference type="InterPro" id="IPR009003">
    <property type="entry name" value="Peptidase_S1_PA"/>
</dbReference>
<evidence type="ECO:0000313" key="4">
    <source>
        <dbReference type="EMBL" id="HFB54322.1"/>
    </source>
</evidence>
<name>A0A7C3C0F1_9PROT</name>
<feature type="non-terminal residue" evidence="4">
    <location>
        <position position="1"/>
    </location>
</feature>
<dbReference type="PANTHER" id="PTHR43343">
    <property type="entry name" value="PEPTIDASE S12"/>
    <property type="match status" value="1"/>
</dbReference>
<dbReference type="Gene3D" id="2.40.10.120">
    <property type="match status" value="1"/>
</dbReference>
<dbReference type="SUPFAM" id="SSF50494">
    <property type="entry name" value="Trypsin-like serine proteases"/>
    <property type="match status" value="1"/>
</dbReference>
<dbReference type="AlphaFoldDB" id="A0A7C3C0F1"/>
<protein>
    <submittedName>
        <fullName evidence="4">PDZ domain-containing protein</fullName>
    </submittedName>
</protein>
<feature type="domain" description="PDZ" evidence="3">
    <location>
        <begin position="183"/>
        <end position="221"/>
    </location>
</feature>
<dbReference type="PRINTS" id="PR00834">
    <property type="entry name" value="PROTEASES2C"/>
</dbReference>
<dbReference type="SUPFAM" id="SSF50156">
    <property type="entry name" value="PDZ domain-like"/>
    <property type="match status" value="2"/>
</dbReference>
<sequence length="368" mass="39877">NGVIVTNSHVVKGAEELRVILSDRREYEAKIIAEDKESDLAILQIDTKGERLPVLPIDAENTLEVGDIVLAIGNPFGVGQTVTSGIVSALGRTQVSDLASFIQTDAAVNPGNSGGALVDMDGQLVGVNTAIFSRSGGSNGIGFAIPGELVSRAVESALSSGRIIRPWFGARTEGVNSVMAEALGLDRPRGAIVEEIFENGPADKAGLKRRDVVLSVDGTDIFDDSGLRFKLATFTPGHEARVEVWRDNKVRTLRVKAQTPQEFPARDERALDGANPFSGLSVVNMSPALAEEMDFDPFVTGVVISGLNRRSPSARYRFRRGDILMEIMGEEIESTKQLQAILNKHDADRQWDLVIERQGRVIKTTIRF</sequence>
<reference evidence="4" key="1">
    <citation type="journal article" date="2020" name="mSystems">
        <title>Genome- and Community-Level Interaction Insights into Carbon Utilization and Element Cycling Functions of Hydrothermarchaeota in Hydrothermal Sediment.</title>
        <authorList>
            <person name="Zhou Z."/>
            <person name="Liu Y."/>
            <person name="Xu W."/>
            <person name="Pan J."/>
            <person name="Luo Z.H."/>
            <person name="Li M."/>
        </authorList>
    </citation>
    <scope>NUCLEOTIDE SEQUENCE [LARGE SCALE GENOMIC DNA]</scope>
    <source>
        <strain evidence="4">HyVt-489</strain>
    </source>
</reference>
<dbReference type="Pfam" id="PF13180">
    <property type="entry name" value="PDZ_2"/>
    <property type="match status" value="1"/>
</dbReference>
<accession>A0A7C3C0F1</accession>
<dbReference type="EMBL" id="DRMN01000018">
    <property type="protein sequence ID" value="HFB54322.1"/>
    <property type="molecule type" value="Genomic_DNA"/>
</dbReference>
<dbReference type="InterPro" id="IPR051201">
    <property type="entry name" value="Chloro_Bact_Ser_Proteases"/>
</dbReference>
<evidence type="ECO:0000256" key="2">
    <source>
        <dbReference type="ARBA" id="ARBA00022801"/>
    </source>
</evidence>
<dbReference type="PANTHER" id="PTHR43343:SF3">
    <property type="entry name" value="PROTEASE DO-LIKE 8, CHLOROPLASTIC"/>
    <property type="match status" value="1"/>
</dbReference>
<gene>
    <name evidence="4" type="ORF">ENJ46_00240</name>
</gene>